<proteinExistence type="predicted"/>
<name>V5NWG3_9ALPH</name>
<keyword evidence="4" id="KW-1185">Reference proteome</keyword>
<accession>V5NWG3</accession>
<organism evidence="3 4">
    <name type="scientific">Chelonid alphaherpesvirus 5</name>
    <dbReference type="NCBI Taxonomy" id="702736"/>
    <lineage>
        <taxon>Viruses</taxon>
        <taxon>Duplodnaviria</taxon>
        <taxon>Heunggongvirae</taxon>
        <taxon>Peploviricota</taxon>
        <taxon>Herviviricetes</taxon>
        <taxon>Herpesvirales</taxon>
        <taxon>Orthoherpesviridae</taxon>
        <taxon>Alphaherpesvirinae</taxon>
        <taxon>Scutavirus</taxon>
        <taxon>Scutavirus chelonidalpha5</taxon>
    </lineage>
</organism>
<dbReference type="Proteomes" id="UP000325782">
    <property type="component" value="Segment"/>
</dbReference>
<evidence type="ECO:0000313" key="4">
    <source>
        <dbReference type="Proteomes" id="UP000325782"/>
    </source>
</evidence>
<dbReference type="GeneID" id="80532656"/>
<reference evidence="3" key="2">
    <citation type="submission" date="2013-11" db="EMBL/GenBank/DDBJ databases">
        <authorList>
            <person name="Ackermann M."/>
        </authorList>
    </citation>
    <scope>NUCLEOTIDE SEQUENCE</scope>
</reference>
<protein>
    <submittedName>
        <fullName evidence="3">Uncharacterized protein</fullName>
    </submittedName>
</protein>
<sequence>MKKIRNFNSLPLSEMFLLLLLGFYFSFSKWKPERVHFPPPAPTPSLDVIPTPCLRRITVFLCACACVRAGCKRMCRFGTVLGGGGEKKTEFESPVGPGVLISLKFYFFRTKIYLYSFIDIKTRVKQREGDASVIRPSGTERRGPRGGRGGGPVPGPRASGLQWRARGGFRIAAAGRRR</sequence>
<evidence type="ECO:0000313" key="2">
    <source>
        <dbReference type="EMBL" id="AHA93294.1"/>
    </source>
</evidence>
<reference evidence="3 4" key="1">
    <citation type="journal article" date="2012" name="PLoS ONE">
        <title>The genome of Chelonid herpesvirus 5 harbors atypical genes.</title>
        <authorList>
            <person name="Ackermann M."/>
            <person name="Koriabine M."/>
            <person name="Hartmann-Fritsch F."/>
            <person name="de Jong P.J."/>
            <person name="Lewis T.D."/>
            <person name="Schetle N."/>
            <person name="Work T.M."/>
            <person name="Dagenais J."/>
            <person name="Balazs G.H."/>
            <person name="Leong J.A."/>
        </authorList>
    </citation>
    <scope>NUCLEOTIDE SEQUENCE [LARGE SCALE GENOMIC DNA]</scope>
</reference>
<dbReference type="EMBL" id="HQ878327">
    <property type="protein sequence ID" value="AHA93311.1"/>
    <property type="molecule type" value="Genomic_DNA"/>
</dbReference>
<dbReference type="RefSeq" id="YP_010795497.1">
    <property type="nucleotide sequence ID" value="NC_075701.1"/>
</dbReference>
<evidence type="ECO:0000256" key="1">
    <source>
        <dbReference type="SAM" id="MobiDB-lite"/>
    </source>
</evidence>
<feature type="compositionally biased region" description="Low complexity" evidence="1">
    <location>
        <begin position="164"/>
        <end position="178"/>
    </location>
</feature>
<dbReference type="KEGG" id="vg:80532656"/>
<feature type="region of interest" description="Disordered" evidence="1">
    <location>
        <begin position="129"/>
        <end position="178"/>
    </location>
</feature>
<gene>
    <name evidence="3" type="primary">HP5'</name>
    <name evidence="2" type="synonym">HP5</name>
</gene>
<dbReference type="EMBL" id="HQ878327">
    <property type="protein sequence ID" value="AHA93294.1"/>
    <property type="molecule type" value="Genomic_DNA"/>
</dbReference>
<evidence type="ECO:0000313" key="3">
    <source>
        <dbReference type="EMBL" id="AHA93311.1"/>
    </source>
</evidence>